<dbReference type="HOGENOM" id="CLU_020999_3_3_1"/>
<protein>
    <submittedName>
        <fullName evidence="2">Unplaced genomic scaffold PLICRscaffold_15, whole genome shotgun sequence</fullName>
    </submittedName>
</protein>
<dbReference type="Pfam" id="PF12937">
    <property type="entry name" value="F-box-like"/>
    <property type="match status" value="1"/>
</dbReference>
<accession>A0A0C9SS07</accession>
<evidence type="ECO:0000259" key="1">
    <source>
        <dbReference type="PROSITE" id="PS50181"/>
    </source>
</evidence>
<dbReference type="PROSITE" id="PS50181">
    <property type="entry name" value="FBOX"/>
    <property type="match status" value="1"/>
</dbReference>
<gene>
    <name evidence="2" type="ORF">PLICRDRAFT_334434</name>
</gene>
<dbReference type="AlphaFoldDB" id="A0A0C9SS07"/>
<dbReference type="SUPFAM" id="SSF81383">
    <property type="entry name" value="F-box domain"/>
    <property type="match status" value="1"/>
</dbReference>
<dbReference type="Gene3D" id="3.80.10.10">
    <property type="entry name" value="Ribonuclease Inhibitor"/>
    <property type="match status" value="1"/>
</dbReference>
<reference evidence="2 3" key="1">
    <citation type="submission" date="2014-06" db="EMBL/GenBank/DDBJ databases">
        <title>Evolutionary Origins and Diversification of the Mycorrhizal Mutualists.</title>
        <authorList>
            <consortium name="DOE Joint Genome Institute"/>
            <consortium name="Mycorrhizal Genomics Consortium"/>
            <person name="Kohler A."/>
            <person name="Kuo A."/>
            <person name="Nagy L.G."/>
            <person name="Floudas D."/>
            <person name="Copeland A."/>
            <person name="Barry K.W."/>
            <person name="Cichocki N."/>
            <person name="Veneault-Fourrey C."/>
            <person name="LaButti K."/>
            <person name="Lindquist E.A."/>
            <person name="Lipzen A."/>
            <person name="Lundell T."/>
            <person name="Morin E."/>
            <person name="Murat C."/>
            <person name="Riley R."/>
            <person name="Ohm R."/>
            <person name="Sun H."/>
            <person name="Tunlid A."/>
            <person name="Henrissat B."/>
            <person name="Grigoriev I.V."/>
            <person name="Hibbett D.S."/>
            <person name="Martin F."/>
        </authorList>
    </citation>
    <scope>NUCLEOTIDE SEQUENCE [LARGE SCALE GENOMIC DNA]</scope>
    <source>
        <strain evidence="2 3">FD-325 SS-3</strain>
    </source>
</reference>
<feature type="domain" description="F-box" evidence="1">
    <location>
        <begin position="93"/>
        <end position="148"/>
    </location>
</feature>
<evidence type="ECO:0000313" key="3">
    <source>
        <dbReference type="Proteomes" id="UP000053263"/>
    </source>
</evidence>
<sequence length="535" mass="59432">MFMVALGESRFLNATMVARQQQALYKEHEPIYSVPIVHTGTSSHPSRPSTIFLSKTIGRHDMPSIHSAPASPKRRQLKLGKPASSRCPFPPQPTGIAALPNEILSDIFARLVENRKSPRYMTALIRVTHVCHFWRVIAIENSTLWRRIILIPSTPTALLKMCLERSRDCLLEITLSSGMGLDPHCVGLRVRFAWLAVHVRRWSSLYLSTSPSQARMFLLECRHLCAPNLRSLVIDTDIGLYDPFTLVTPMVPENVIDIFTGGAPLLSSLAFMGQPVPYCTRPPLASVDQLEIWGDSNNYVYHDASGTAQTHISPASLRTLLEPCLELKSLLIETSAVSLDAGKFDAPVSLPSLLALILMFGEGFSDESLLQLCTGLDVPSIRVLNLSSCTDGLAKALAKCFKSSSPSKWFPTLDLLSLSMPGNGDVSFLRSLPMLTCLDLAFSDYSLALEQLSNGNFLEAKDPRERFLLPCLQFMELSDPAPSAQHALCQLITARLEAGIPIRALTFRWFQRCHWVPPSEFVDWLRERVSHVRGV</sequence>
<dbReference type="Proteomes" id="UP000053263">
    <property type="component" value="Unassembled WGS sequence"/>
</dbReference>
<dbReference type="InterPro" id="IPR036047">
    <property type="entry name" value="F-box-like_dom_sf"/>
</dbReference>
<evidence type="ECO:0000313" key="2">
    <source>
        <dbReference type="EMBL" id="KII85167.1"/>
    </source>
</evidence>
<organism evidence="2 3">
    <name type="scientific">Plicaturopsis crispa FD-325 SS-3</name>
    <dbReference type="NCBI Taxonomy" id="944288"/>
    <lineage>
        <taxon>Eukaryota</taxon>
        <taxon>Fungi</taxon>
        <taxon>Dikarya</taxon>
        <taxon>Basidiomycota</taxon>
        <taxon>Agaricomycotina</taxon>
        <taxon>Agaricomycetes</taxon>
        <taxon>Agaricomycetidae</taxon>
        <taxon>Amylocorticiales</taxon>
        <taxon>Amylocorticiaceae</taxon>
        <taxon>Plicatura</taxon>
        <taxon>Plicaturopsis crispa</taxon>
    </lineage>
</organism>
<dbReference type="OrthoDB" id="2973282at2759"/>
<name>A0A0C9SS07_PLICR</name>
<keyword evidence="3" id="KW-1185">Reference proteome</keyword>
<dbReference type="Gene3D" id="1.20.1280.50">
    <property type="match status" value="1"/>
</dbReference>
<dbReference type="InterPro" id="IPR001810">
    <property type="entry name" value="F-box_dom"/>
</dbReference>
<proteinExistence type="predicted"/>
<dbReference type="InterPro" id="IPR032675">
    <property type="entry name" value="LRR_dom_sf"/>
</dbReference>
<dbReference type="EMBL" id="KN832568">
    <property type="protein sequence ID" value="KII85167.1"/>
    <property type="molecule type" value="Genomic_DNA"/>
</dbReference>